<comment type="subcellular location">
    <subcellularLocation>
        <location evidence="2">Cytoplasm</location>
    </subcellularLocation>
    <subcellularLocation>
        <location evidence="1">Nucleus</location>
    </subcellularLocation>
</comment>
<gene>
    <name evidence="11" type="primary">HPM1</name>
    <name evidence="11" type="ORF">LAWI1_G002050</name>
</gene>
<comment type="similarity">
    <text evidence="9">Belongs to the methyltransferase superfamily. METTL18 family.</text>
</comment>
<evidence type="ECO:0000313" key="12">
    <source>
        <dbReference type="Proteomes" id="UP000315522"/>
    </source>
</evidence>
<accession>A0A559MGH8</accession>
<dbReference type="AlphaFoldDB" id="A0A559MGH8"/>
<keyword evidence="4" id="KW-0963">Cytoplasm</keyword>
<dbReference type="EC" id="2.1.1.85" evidence="3"/>
<dbReference type="GO" id="GO:0005634">
    <property type="term" value="C:nucleus"/>
    <property type="evidence" value="ECO:0007669"/>
    <property type="project" value="UniProtKB-SubCell"/>
</dbReference>
<dbReference type="PANTHER" id="PTHR14614:SF39">
    <property type="entry name" value="HISTIDINE PROTEIN METHYLTRANSFERASE 1 HOMOLOG"/>
    <property type="match status" value="1"/>
</dbReference>
<evidence type="ECO:0000256" key="9">
    <source>
        <dbReference type="ARBA" id="ARBA00038126"/>
    </source>
</evidence>
<evidence type="ECO:0000256" key="1">
    <source>
        <dbReference type="ARBA" id="ARBA00004123"/>
    </source>
</evidence>
<name>A0A559MGH8_9HELO</name>
<dbReference type="GO" id="GO:0005737">
    <property type="term" value="C:cytoplasm"/>
    <property type="evidence" value="ECO:0007669"/>
    <property type="project" value="UniProtKB-SubCell"/>
</dbReference>
<evidence type="ECO:0000256" key="10">
    <source>
        <dbReference type="SAM" id="MobiDB-lite"/>
    </source>
</evidence>
<evidence type="ECO:0000256" key="3">
    <source>
        <dbReference type="ARBA" id="ARBA00012533"/>
    </source>
</evidence>
<keyword evidence="6 11" id="KW-0808">Transferase</keyword>
<evidence type="ECO:0000256" key="4">
    <source>
        <dbReference type="ARBA" id="ARBA00022490"/>
    </source>
</evidence>
<dbReference type="GO" id="GO:0018064">
    <property type="term" value="F:protein-L-histidine N-tele-methyltransferase activity"/>
    <property type="evidence" value="ECO:0007669"/>
    <property type="project" value="UniProtKB-EC"/>
</dbReference>
<keyword evidence="8" id="KW-0539">Nucleus</keyword>
<dbReference type="EMBL" id="QGML01000399">
    <property type="protein sequence ID" value="TVY92056.1"/>
    <property type="molecule type" value="Genomic_DNA"/>
</dbReference>
<evidence type="ECO:0000256" key="7">
    <source>
        <dbReference type="ARBA" id="ARBA00022691"/>
    </source>
</evidence>
<keyword evidence="5 11" id="KW-0489">Methyltransferase</keyword>
<sequence length="353" mass="38258">MSTFSFSFAGDDIEEDATISNLPHSSPPSKHAAETGSLRQAPKPAFPVTGQPLLPPQQHDPESMLEALPSKISYSTLTVKLDDGQIISIPRRELWDVRVQLMAEEDDEGLGNLGQDDVRTGVYEGGFKSWESSVDVVKELHKRSQEILGSPGRVLELGCGTALPSLAIFQWICQNSPSVGGFDLGLADYNPTVLQLVTLPNILLSWAQATRTGSWEAEGELEIDSGVLENFRTSLESFGIKLSFFSGAWSPEFVNLVDQDLPSRPARLTVIGAETIYSPAALQSFAETLMSLLRTNDSVGKTAFIAAKKVYFGVGGSMEDFCDIVRAKGGVVEQIREESDGVRRAVVGIKIPP</sequence>
<evidence type="ECO:0000256" key="8">
    <source>
        <dbReference type="ARBA" id="ARBA00023242"/>
    </source>
</evidence>
<proteinExistence type="inferred from homology"/>
<dbReference type="Gene3D" id="3.40.50.150">
    <property type="entry name" value="Vaccinia Virus protein VP39"/>
    <property type="match status" value="1"/>
</dbReference>
<reference evidence="11 12" key="1">
    <citation type="submission" date="2018-05" db="EMBL/GenBank/DDBJ databases">
        <title>Genome sequencing and assembly of the regulated plant pathogen Lachnellula willkommii and related sister species for the development of diagnostic species identification markers.</title>
        <authorList>
            <person name="Giroux E."/>
            <person name="Bilodeau G."/>
        </authorList>
    </citation>
    <scope>NUCLEOTIDE SEQUENCE [LARGE SCALE GENOMIC DNA]</scope>
    <source>
        <strain evidence="11 12">CBS 172.35</strain>
    </source>
</reference>
<keyword evidence="12" id="KW-1185">Reference proteome</keyword>
<comment type="caution">
    <text evidence="11">The sequence shown here is derived from an EMBL/GenBank/DDBJ whole genome shotgun (WGS) entry which is preliminary data.</text>
</comment>
<feature type="region of interest" description="Disordered" evidence="10">
    <location>
        <begin position="15"/>
        <end position="46"/>
    </location>
</feature>
<evidence type="ECO:0000256" key="6">
    <source>
        <dbReference type="ARBA" id="ARBA00022679"/>
    </source>
</evidence>
<protein>
    <recommendedName>
        <fullName evidence="3">protein-histidine N-methyltransferase</fullName>
        <ecNumber evidence="3">2.1.1.85</ecNumber>
    </recommendedName>
</protein>
<evidence type="ECO:0000256" key="5">
    <source>
        <dbReference type="ARBA" id="ARBA00022603"/>
    </source>
</evidence>
<feature type="compositionally biased region" description="Polar residues" evidence="10">
    <location>
        <begin position="18"/>
        <end position="28"/>
    </location>
</feature>
<dbReference type="GO" id="GO:0032259">
    <property type="term" value="P:methylation"/>
    <property type="evidence" value="ECO:0007669"/>
    <property type="project" value="UniProtKB-KW"/>
</dbReference>
<dbReference type="Proteomes" id="UP000315522">
    <property type="component" value="Unassembled WGS sequence"/>
</dbReference>
<dbReference type="PANTHER" id="PTHR14614">
    <property type="entry name" value="HEPATOCELLULAR CARCINOMA-ASSOCIATED ANTIGEN"/>
    <property type="match status" value="1"/>
</dbReference>
<evidence type="ECO:0000313" key="11">
    <source>
        <dbReference type="EMBL" id="TVY92056.1"/>
    </source>
</evidence>
<dbReference type="InterPro" id="IPR029063">
    <property type="entry name" value="SAM-dependent_MTases_sf"/>
</dbReference>
<keyword evidence="7" id="KW-0949">S-adenosyl-L-methionine</keyword>
<evidence type="ECO:0000256" key="2">
    <source>
        <dbReference type="ARBA" id="ARBA00004496"/>
    </source>
</evidence>
<dbReference type="InterPro" id="IPR019410">
    <property type="entry name" value="Methyltransf_16"/>
</dbReference>
<organism evidence="11 12">
    <name type="scientific">Lachnellula willkommii</name>
    <dbReference type="NCBI Taxonomy" id="215461"/>
    <lineage>
        <taxon>Eukaryota</taxon>
        <taxon>Fungi</taxon>
        <taxon>Dikarya</taxon>
        <taxon>Ascomycota</taxon>
        <taxon>Pezizomycotina</taxon>
        <taxon>Leotiomycetes</taxon>
        <taxon>Helotiales</taxon>
        <taxon>Lachnaceae</taxon>
        <taxon>Lachnellula</taxon>
    </lineage>
</organism>